<dbReference type="Pfam" id="PF02089">
    <property type="entry name" value="Palm_thioest"/>
    <property type="match status" value="2"/>
</dbReference>
<dbReference type="EMBL" id="LR881469">
    <property type="protein sequence ID" value="CAD5328228.1"/>
    <property type="molecule type" value="Genomic_DNA"/>
</dbReference>
<accession>A0A7G2EY71</accession>
<keyword evidence="2" id="KW-1133">Transmembrane helix</keyword>
<dbReference type="AlphaFoldDB" id="A0A7G2EY71"/>
<sequence>MEKYSRRSILLSTVVAAVLFSLIPVSITIPFILFHGIGDKCSGGVSNFTQLLTNLSGSPGYCLEIGNGEKDSWFMPLRKQTSVACEKVKAMKVLSQGYNIVAESQGNLVARGLIEFCDNAPPVINYISLGGPHAGIAKIPKCNSGPICAIGEDLLKLEVYTDFVQDHIAPSGYIKIPGEISKYLEHSKYLPKLNNERPDERNSTFKDRFTNLHNLVLVMFESDTMLIPKETAWFGYYEDEGFDTLLSAQQTKLYREDWIGLKALDAAGKVKFESVLGDHLSISDEEVVEFVVPYLMQNFPQNSKYSFCVQKKKKINGTLSLLSCCSMEKSFQKSALLVTLTLFFCIPVSISVPFILFHGIRDQCSNGGVSSFVQLLSNLSSSHGSCLEIGNGEQDSVTMPLTQQASVACEKVKQLKDLSQGYNIVAQSQGNLVARGLIEFCDNAPPVFNYISLGGPHAGISDIPKCNSTLCELLKTAVYTDFVQDHIAPSGYIKIPTDIKDYLEHSKYLPKINNERPNERNTTFKDRFTSLHNLVLVMFEGDAVVIPKESSWFGYYPDGASTPLLSPQQTKLYTEDWIGLKTLDAARKVKFVSVPGEHLRIAQDDVVKHVVPYLKNQPASMSEDLEILHL</sequence>
<evidence type="ECO:0000256" key="2">
    <source>
        <dbReference type="SAM" id="Phobius"/>
    </source>
</evidence>
<dbReference type="Proteomes" id="UP000516314">
    <property type="component" value="Chromosome 4"/>
</dbReference>
<protein>
    <submittedName>
        <fullName evidence="3">(thale cress) hypothetical protein</fullName>
    </submittedName>
</protein>
<gene>
    <name evidence="3" type="ORF">AT9943_LOCUS15886</name>
</gene>
<organism evidence="3 4">
    <name type="scientific">Arabidopsis thaliana</name>
    <name type="common">Mouse-ear cress</name>
    <dbReference type="NCBI Taxonomy" id="3702"/>
    <lineage>
        <taxon>Eukaryota</taxon>
        <taxon>Viridiplantae</taxon>
        <taxon>Streptophyta</taxon>
        <taxon>Embryophyta</taxon>
        <taxon>Tracheophyta</taxon>
        <taxon>Spermatophyta</taxon>
        <taxon>Magnoliopsida</taxon>
        <taxon>eudicotyledons</taxon>
        <taxon>Gunneridae</taxon>
        <taxon>Pentapetalae</taxon>
        <taxon>rosids</taxon>
        <taxon>malvids</taxon>
        <taxon>Brassicales</taxon>
        <taxon>Brassicaceae</taxon>
        <taxon>Camelineae</taxon>
        <taxon>Arabidopsis</taxon>
    </lineage>
</organism>
<dbReference type="Gene3D" id="3.40.50.1820">
    <property type="entry name" value="alpha/beta hydrolase"/>
    <property type="match status" value="2"/>
</dbReference>
<evidence type="ECO:0000256" key="1">
    <source>
        <dbReference type="ARBA" id="ARBA00022801"/>
    </source>
</evidence>
<dbReference type="PANTHER" id="PTHR11247:SF76">
    <property type="entry name" value="ALPHA_BETA-HYDROLASES SUPERFAMILY PROTEIN"/>
    <property type="match status" value="1"/>
</dbReference>
<dbReference type="PANTHER" id="PTHR11247">
    <property type="entry name" value="PALMITOYL-PROTEIN THIOESTERASE/DOLICHYLDIPHOSPHATASE 1"/>
    <property type="match status" value="1"/>
</dbReference>
<evidence type="ECO:0000313" key="4">
    <source>
        <dbReference type="Proteomes" id="UP000516314"/>
    </source>
</evidence>
<dbReference type="InterPro" id="IPR029058">
    <property type="entry name" value="AB_hydrolase_fold"/>
</dbReference>
<dbReference type="GO" id="GO:0016787">
    <property type="term" value="F:hydrolase activity"/>
    <property type="evidence" value="ECO:0007669"/>
    <property type="project" value="UniProtKB-KW"/>
</dbReference>
<dbReference type="SUPFAM" id="SSF53474">
    <property type="entry name" value="alpha/beta-Hydrolases"/>
    <property type="match status" value="2"/>
</dbReference>
<feature type="transmembrane region" description="Helical" evidence="2">
    <location>
        <begin position="335"/>
        <end position="357"/>
    </location>
</feature>
<reference evidence="3 4" key="1">
    <citation type="submission" date="2020-09" db="EMBL/GenBank/DDBJ databases">
        <authorList>
            <person name="Ashkenazy H."/>
        </authorList>
    </citation>
    <scope>NUCLEOTIDE SEQUENCE [LARGE SCALE GENOMIC DNA]</scope>
    <source>
        <strain evidence="4">cv. Cdm-0</strain>
    </source>
</reference>
<keyword evidence="2" id="KW-0812">Transmembrane</keyword>
<evidence type="ECO:0000313" key="3">
    <source>
        <dbReference type="EMBL" id="CAD5328228.1"/>
    </source>
</evidence>
<name>A0A7G2EY71_ARATH</name>
<keyword evidence="2" id="KW-0472">Membrane</keyword>
<keyword evidence="1" id="KW-0378">Hydrolase</keyword>
<proteinExistence type="predicted"/>